<sequence>MGAASEASWSFNQNIFVTCSPNFVLRGRCKLKPCCPSIKTFPTWSLNFLLPFDLFASF</sequence>
<dbReference type="AlphaFoldDB" id="A0A0A9ELB8"/>
<dbReference type="EMBL" id="GBRH01196989">
    <property type="protein sequence ID" value="JAE00907.1"/>
    <property type="molecule type" value="Transcribed_RNA"/>
</dbReference>
<proteinExistence type="predicted"/>
<accession>A0A0A9ELB8</accession>
<reference evidence="1" key="1">
    <citation type="submission" date="2014-09" db="EMBL/GenBank/DDBJ databases">
        <authorList>
            <person name="Magalhaes I.L.F."/>
            <person name="Oliveira U."/>
            <person name="Santos F.R."/>
            <person name="Vidigal T.H.D.A."/>
            <person name="Brescovit A.D."/>
            <person name="Santos A.J."/>
        </authorList>
    </citation>
    <scope>NUCLEOTIDE SEQUENCE</scope>
    <source>
        <tissue evidence="1">Shoot tissue taken approximately 20 cm above the soil surface</tissue>
    </source>
</reference>
<organism evidence="1">
    <name type="scientific">Arundo donax</name>
    <name type="common">Giant reed</name>
    <name type="synonym">Donax arundinaceus</name>
    <dbReference type="NCBI Taxonomy" id="35708"/>
    <lineage>
        <taxon>Eukaryota</taxon>
        <taxon>Viridiplantae</taxon>
        <taxon>Streptophyta</taxon>
        <taxon>Embryophyta</taxon>
        <taxon>Tracheophyta</taxon>
        <taxon>Spermatophyta</taxon>
        <taxon>Magnoliopsida</taxon>
        <taxon>Liliopsida</taxon>
        <taxon>Poales</taxon>
        <taxon>Poaceae</taxon>
        <taxon>PACMAD clade</taxon>
        <taxon>Arundinoideae</taxon>
        <taxon>Arundineae</taxon>
        <taxon>Arundo</taxon>
    </lineage>
</organism>
<reference evidence="1" key="2">
    <citation type="journal article" date="2015" name="Data Brief">
        <title>Shoot transcriptome of the giant reed, Arundo donax.</title>
        <authorList>
            <person name="Barrero R.A."/>
            <person name="Guerrero F.D."/>
            <person name="Moolhuijzen P."/>
            <person name="Goolsby J.A."/>
            <person name="Tidwell J."/>
            <person name="Bellgard S.E."/>
            <person name="Bellgard M.I."/>
        </authorList>
    </citation>
    <scope>NUCLEOTIDE SEQUENCE</scope>
    <source>
        <tissue evidence="1">Shoot tissue taken approximately 20 cm above the soil surface</tissue>
    </source>
</reference>
<name>A0A0A9ELB8_ARUDO</name>
<protein>
    <submittedName>
        <fullName evidence="1">Uncharacterized protein</fullName>
    </submittedName>
</protein>
<evidence type="ECO:0000313" key="1">
    <source>
        <dbReference type="EMBL" id="JAE00907.1"/>
    </source>
</evidence>